<evidence type="ECO:0000256" key="1">
    <source>
        <dbReference type="ARBA" id="ARBA00006468"/>
    </source>
</evidence>
<evidence type="ECO:0000313" key="4">
    <source>
        <dbReference type="Proteomes" id="UP001187471"/>
    </source>
</evidence>
<keyword evidence="4" id="KW-1185">Reference proteome</keyword>
<name>A0AA88RB36_9ASTE</name>
<dbReference type="EMBL" id="JAVXUO010001102">
    <property type="protein sequence ID" value="KAK2985998.1"/>
    <property type="molecule type" value="Genomic_DNA"/>
</dbReference>
<comment type="caution">
    <text evidence="3">The sequence shown here is derived from an EMBL/GenBank/DDBJ whole genome shotgun (WGS) entry which is preliminary data.</text>
</comment>
<dbReference type="Gene3D" id="1.20.58.2220">
    <property type="entry name" value="Formin, FH2 domain"/>
    <property type="match status" value="1"/>
</dbReference>
<evidence type="ECO:0000259" key="2">
    <source>
        <dbReference type="PROSITE" id="PS51444"/>
    </source>
</evidence>
<dbReference type="PROSITE" id="PS51444">
    <property type="entry name" value="FH2"/>
    <property type="match status" value="1"/>
</dbReference>
<accession>A0AA88RB36</accession>
<dbReference type="PANTHER" id="PTHR45733:SF8">
    <property type="entry name" value="FORMIN-J"/>
    <property type="match status" value="1"/>
</dbReference>
<dbReference type="Pfam" id="PF02181">
    <property type="entry name" value="FH2"/>
    <property type="match status" value="1"/>
</dbReference>
<sequence>MGWGSAVGFRLDSLLKLSDTRARNNKLTLMHYLCKVLAEKFPELLDFTKDLTSLEASTKIQLKYLAEEMQAVSKGLEKVVQELIASENDGPVSESFCEVPSQKQS</sequence>
<dbReference type="InterPro" id="IPR051144">
    <property type="entry name" value="Formin_homology_domain"/>
</dbReference>
<dbReference type="SUPFAM" id="SSF101447">
    <property type="entry name" value="Formin homology 2 domain (FH2 domain)"/>
    <property type="match status" value="1"/>
</dbReference>
<dbReference type="PANTHER" id="PTHR45733">
    <property type="entry name" value="FORMIN-J"/>
    <property type="match status" value="1"/>
</dbReference>
<reference evidence="3" key="1">
    <citation type="submission" date="2022-12" db="EMBL/GenBank/DDBJ databases">
        <title>Draft genome assemblies for two species of Escallonia (Escalloniales).</title>
        <authorList>
            <person name="Chanderbali A."/>
            <person name="Dervinis C."/>
            <person name="Anghel I."/>
            <person name="Soltis D."/>
            <person name="Soltis P."/>
            <person name="Zapata F."/>
        </authorList>
    </citation>
    <scope>NUCLEOTIDE SEQUENCE</scope>
    <source>
        <strain evidence="3">UCBG92.1500</strain>
        <tissue evidence="3">Leaf</tissue>
    </source>
</reference>
<organism evidence="3 4">
    <name type="scientific">Escallonia rubra</name>
    <dbReference type="NCBI Taxonomy" id="112253"/>
    <lineage>
        <taxon>Eukaryota</taxon>
        <taxon>Viridiplantae</taxon>
        <taxon>Streptophyta</taxon>
        <taxon>Embryophyta</taxon>
        <taxon>Tracheophyta</taxon>
        <taxon>Spermatophyta</taxon>
        <taxon>Magnoliopsida</taxon>
        <taxon>eudicotyledons</taxon>
        <taxon>Gunneridae</taxon>
        <taxon>Pentapetalae</taxon>
        <taxon>asterids</taxon>
        <taxon>campanulids</taxon>
        <taxon>Escalloniales</taxon>
        <taxon>Escalloniaceae</taxon>
        <taxon>Escallonia</taxon>
    </lineage>
</organism>
<proteinExistence type="inferred from homology"/>
<dbReference type="InterPro" id="IPR015425">
    <property type="entry name" value="FH2_Formin"/>
</dbReference>
<dbReference type="InterPro" id="IPR042201">
    <property type="entry name" value="FH2_Formin_sf"/>
</dbReference>
<evidence type="ECO:0000313" key="3">
    <source>
        <dbReference type="EMBL" id="KAK2985998.1"/>
    </source>
</evidence>
<dbReference type="Proteomes" id="UP001187471">
    <property type="component" value="Unassembled WGS sequence"/>
</dbReference>
<comment type="similarity">
    <text evidence="1">Belongs to the formin-like family. Class-II subfamily.</text>
</comment>
<feature type="domain" description="FH2" evidence="2">
    <location>
        <begin position="1"/>
        <end position="105"/>
    </location>
</feature>
<protein>
    <recommendedName>
        <fullName evidence="2">FH2 domain-containing protein</fullName>
    </recommendedName>
</protein>
<dbReference type="AlphaFoldDB" id="A0AA88RB36"/>
<gene>
    <name evidence="3" type="ORF">RJ640_026388</name>
</gene>